<dbReference type="AlphaFoldDB" id="A0A914I466"/>
<evidence type="ECO:0000256" key="1">
    <source>
        <dbReference type="SAM" id="MobiDB-lite"/>
    </source>
</evidence>
<dbReference type="Proteomes" id="UP000887572">
    <property type="component" value="Unplaced"/>
</dbReference>
<evidence type="ECO:0000313" key="3">
    <source>
        <dbReference type="WBParaSite" id="Gr19_v10_g6656.t1"/>
    </source>
</evidence>
<evidence type="ECO:0000313" key="2">
    <source>
        <dbReference type="Proteomes" id="UP000887572"/>
    </source>
</evidence>
<feature type="region of interest" description="Disordered" evidence="1">
    <location>
        <begin position="1"/>
        <end position="34"/>
    </location>
</feature>
<name>A0A914I466_GLORO</name>
<dbReference type="WBParaSite" id="Gr19_v10_g6656.t1">
    <property type="protein sequence ID" value="Gr19_v10_g6656.t1"/>
    <property type="gene ID" value="Gr19_v10_g6656"/>
</dbReference>
<protein>
    <submittedName>
        <fullName evidence="3">Uncharacterized protein</fullName>
    </submittedName>
</protein>
<proteinExistence type="predicted"/>
<organism evidence="2 3">
    <name type="scientific">Globodera rostochiensis</name>
    <name type="common">Golden nematode worm</name>
    <name type="synonym">Heterodera rostochiensis</name>
    <dbReference type="NCBI Taxonomy" id="31243"/>
    <lineage>
        <taxon>Eukaryota</taxon>
        <taxon>Metazoa</taxon>
        <taxon>Ecdysozoa</taxon>
        <taxon>Nematoda</taxon>
        <taxon>Chromadorea</taxon>
        <taxon>Rhabditida</taxon>
        <taxon>Tylenchina</taxon>
        <taxon>Tylenchomorpha</taxon>
        <taxon>Tylenchoidea</taxon>
        <taxon>Heteroderidae</taxon>
        <taxon>Heteroderinae</taxon>
        <taxon>Globodera</taxon>
    </lineage>
</organism>
<keyword evidence="2" id="KW-1185">Reference proteome</keyword>
<reference evidence="3" key="1">
    <citation type="submission" date="2022-11" db="UniProtKB">
        <authorList>
            <consortium name="WormBaseParasite"/>
        </authorList>
    </citation>
    <scope>IDENTIFICATION</scope>
</reference>
<accession>A0A914I466</accession>
<sequence length="72" mass="7817">MIGLKFTGKSLLPAAGEDTHSSKNNKSTPYGFATPRRKIVDSASGTTTKGPETSPVGRGQFYWTILTWLMLI</sequence>